<dbReference type="RefSeq" id="WP_344901627.1">
    <property type="nucleotide sequence ID" value="NZ_BAABAS010000020.1"/>
</dbReference>
<proteinExistence type="inferred from homology"/>
<dbReference type="Pfam" id="PF00208">
    <property type="entry name" value="ELFV_dehydrog"/>
    <property type="match status" value="1"/>
</dbReference>
<dbReference type="SUPFAM" id="SSF51735">
    <property type="entry name" value="NAD(P)-binding Rossmann-fold domains"/>
    <property type="match status" value="1"/>
</dbReference>
<reference evidence="8" key="1">
    <citation type="journal article" date="2019" name="Int. J. Syst. Evol. Microbiol.">
        <title>The Global Catalogue of Microorganisms (GCM) 10K type strain sequencing project: providing services to taxonomists for standard genome sequencing and annotation.</title>
        <authorList>
            <consortium name="The Broad Institute Genomics Platform"/>
            <consortium name="The Broad Institute Genome Sequencing Center for Infectious Disease"/>
            <person name="Wu L."/>
            <person name="Ma J."/>
        </authorList>
    </citation>
    <scope>NUCLEOTIDE SEQUENCE [LARGE SCALE GENOMIC DNA]</scope>
    <source>
        <strain evidence="8">JCM 17440</strain>
    </source>
</reference>
<dbReference type="InterPro" id="IPR006095">
    <property type="entry name" value="Glu/Leu/Phe/Val/Trp_DH"/>
</dbReference>
<dbReference type="EMBL" id="BAABAS010000020">
    <property type="protein sequence ID" value="GAA4238242.1"/>
    <property type="molecule type" value="Genomic_DNA"/>
</dbReference>
<comment type="similarity">
    <text evidence="1 4">Belongs to the Glu/Leu/Phe/Val dehydrogenases family.</text>
</comment>
<protein>
    <submittedName>
        <fullName evidence="7">Glu/Leu/Phe/Val dehydrogenase dimerization domain-containing protein</fullName>
    </submittedName>
</protein>
<dbReference type="Proteomes" id="UP001501710">
    <property type="component" value="Unassembled WGS sequence"/>
</dbReference>
<evidence type="ECO:0000313" key="8">
    <source>
        <dbReference type="Proteomes" id="UP001501710"/>
    </source>
</evidence>
<dbReference type="Pfam" id="PF02812">
    <property type="entry name" value="ELFV_dehydrog_N"/>
    <property type="match status" value="1"/>
</dbReference>
<dbReference type="InterPro" id="IPR016211">
    <property type="entry name" value="Glu/Phe/Leu/Val/Trp_DH_bac/arc"/>
</dbReference>
<dbReference type="InterPro" id="IPR033524">
    <property type="entry name" value="Glu/Leu/Phe/Val_DH_AS"/>
</dbReference>
<keyword evidence="2 4" id="KW-0560">Oxidoreductase</keyword>
<dbReference type="PROSITE" id="PS00074">
    <property type="entry name" value="GLFV_DEHYDROGENASE"/>
    <property type="match status" value="1"/>
</dbReference>
<dbReference type="SUPFAM" id="SSF53223">
    <property type="entry name" value="Aminoacid dehydrogenase-like, N-terminal domain"/>
    <property type="match status" value="1"/>
</dbReference>
<dbReference type="SMART" id="SM00839">
    <property type="entry name" value="ELFV_dehydrog"/>
    <property type="match status" value="1"/>
</dbReference>
<feature type="domain" description="Glutamate/phenylalanine/leucine/valine/L-tryptophan dehydrogenase C-terminal" evidence="6">
    <location>
        <begin position="165"/>
        <end position="374"/>
    </location>
</feature>
<dbReference type="PANTHER" id="PTHR42722">
    <property type="entry name" value="LEUCINE DEHYDROGENASE"/>
    <property type="match status" value="1"/>
</dbReference>
<dbReference type="PRINTS" id="PR00082">
    <property type="entry name" value="GLFDHDRGNASE"/>
</dbReference>
<dbReference type="PANTHER" id="PTHR42722:SF1">
    <property type="entry name" value="VALINE DEHYDROGENASE"/>
    <property type="match status" value="1"/>
</dbReference>
<evidence type="ECO:0000256" key="2">
    <source>
        <dbReference type="ARBA" id="ARBA00023002"/>
    </source>
</evidence>
<name>A0ABP8CEA3_9ACTN</name>
<keyword evidence="8" id="KW-1185">Reference proteome</keyword>
<gene>
    <name evidence="7" type="ORF">GCM10022254_53360</name>
</gene>
<dbReference type="Gene3D" id="3.40.50.720">
    <property type="entry name" value="NAD(P)-binding Rossmann-like Domain"/>
    <property type="match status" value="1"/>
</dbReference>
<dbReference type="InterPro" id="IPR006097">
    <property type="entry name" value="Glu/Leu/Phe/Val/Trp_DH_dimer"/>
</dbReference>
<dbReference type="InterPro" id="IPR006096">
    <property type="entry name" value="Glu/Leu/Phe/Val/Trp_DH_C"/>
</dbReference>
<keyword evidence="3" id="KW-0520">NAD</keyword>
<dbReference type="InterPro" id="IPR036291">
    <property type="entry name" value="NAD(P)-bd_dom_sf"/>
</dbReference>
<evidence type="ECO:0000256" key="3">
    <source>
        <dbReference type="ARBA" id="ARBA00023027"/>
    </source>
</evidence>
<evidence type="ECO:0000259" key="6">
    <source>
        <dbReference type="SMART" id="SM00839"/>
    </source>
</evidence>
<evidence type="ECO:0000256" key="5">
    <source>
        <dbReference type="SAM" id="MobiDB-lite"/>
    </source>
</evidence>
<evidence type="ECO:0000313" key="7">
    <source>
        <dbReference type="EMBL" id="GAA4238242.1"/>
    </source>
</evidence>
<dbReference type="CDD" id="cd01075">
    <property type="entry name" value="NAD_bind_Leu_Phe_Val_DH"/>
    <property type="match status" value="1"/>
</dbReference>
<dbReference type="InterPro" id="IPR046346">
    <property type="entry name" value="Aminoacid_DH-like_N_sf"/>
</dbReference>
<organism evidence="7 8">
    <name type="scientific">Actinomadura meridiana</name>
    <dbReference type="NCBI Taxonomy" id="559626"/>
    <lineage>
        <taxon>Bacteria</taxon>
        <taxon>Bacillati</taxon>
        <taxon>Actinomycetota</taxon>
        <taxon>Actinomycetes</taxon>
        <taxon>Streptosporangiales</taxon>
        <taxon>Thermomonosporaceae</taxon>
        <taxon>Actinomadura</taxon>
    </lineage>
</organism>
<dbReference type="PIRSF" id="PIRSF000188">
    <property type="entry name" value="Phe_leu_dh"/>
    <property type="match status" value="1"/>
</dbReference>
<feature type="region of interest" description="Disordered" evidence="5">
    <location>
        <begin position="1"/>
        <end position="27"/>
    </location>
</feature>
<comment type="caution">
    <text evidence="7">The sequence shown here is derived from an EMBL/GenBank/DDBJ whole genome shotgun (WGS) entry which is preliminary data.</text>
</comment>
<dbReference type="Gene3D" id="3.40.50.10860">
    <property type="entry name" value="Leucine Dehydrogenase, chain A, domain 1"/>
    <property type="match status" value="1"/>
</dbReference>
<sequence>MPNVFGPPHKGAEHVIQGGDPPVPPGASRFGSHEQVVFCQDEASGLRAIIAIYSTALGPSLGGTRFYPYKSEDEALADVLNLSRGMAYKNALAGLDLGGGKAVIIGDPATDKSEAMLRAYGRFVQSLNGRYYTACDVGTFSEDMDIVARESRYVTGRTVAHGGAGDSSILTAFGVFQGMRAAAETVWGAPTLRGRRVGVEGVGKVGHRLVEHLLEDGADIVICDVNQAAVDRVRSAHPEIEVVADAAALIRTELDVYAPCALGGSLNDDTVPVLTAKVVCGAANNQLAHVGVEKSLADRAILYAPDYVVNSGGVIQVADEIGGFNFDRAKARATGIHATTKKIFALAADEGVPPAVAADRLAERRMTEVGRLRGILL</sequence>
<evidence type="ECO:0000256" key="4">
    <source>
        <dbReference type="RuleBase" id="RU004417"/>
    </source>
</evidence>
<accession>A0ABP8CEA3</accession>
<evidence type="ECO:0000256" key="1">
    <source>
        <dbReference type="ARBA" id="ARBA00006382"/>
    </source>
</evidence>